<proteinExistence type="predicted"/>
<dbReference type="OrthoDB" id="6437161at2759"/>
<dbReference type="PANTHER" id="PTHR46888:SF1">
    <property type="entry name" value="RIBONUCLEASE H"/>
    <property type="match status" value="1"/>
</dbReference>
<accession>A0A8X6MCT0</accession>
<dbReference type="AlphaFoldDB" id="A0A8X6MCT0"/>
<evidence type="ECO:0000313" key="3">
    <source>
        <dbReference type="Proteomes" id="UP000886998"/>
    </source>
</evidence>
<evidence type="ECO:0000313" key="2">
    <source>
        <dbReference type="EMBL" id="GFS46953.1"/>
    </source>
</evidence>
<organism evidence="2 3">
    <name type="scientific">Trichonephila inaurata madagascariensis</name>
    <dbReference type="NCBI Taxonomy" id="2747483"/>
    <lineage>
        <taxon>Eukaryota</taxon>
        <taxon>Metazoa</taxon>
        <taxon>Ecdysozoa</taxon>
        <taxon>Arthropoda</taxon>
        <taxon>Chelicerata</taxon>
        <taxon>Arachnida</taxon>
        <taxon>Araneae</taxon>
        <taxon>Araneomorphae</taxon>
        <taxon>Entelegynae</taxon>
        <taxon>Araneoidea</taxon>
        <taxon>Nephilidae</taxon>
        <taxon>Trichonephila</taxon>
        <taxon>Trichonephila inaurata</taxon>
    </lineage>
</organism>
<name>A0A8X6MCT0_9ARAC</name>
<dbReference type="Proteomes" id="UP000886998">
    <property type="component" value="Unassembled WGS sequence"/>
</dbReference>
<reference evidence="2" key="1">
    <citation type="submission" date="2020-08" db="EMBL/GenBank/DDBJ databases">
        <title>Multicomponent nature underlies the extraordinary mechanical properties of spider dragline silk.</title>
        <authorList>
            <person name="Kono N."/>
            <person name="Nakamura H."/>
            <person name="Mori M."/>
            <person name="Yoshida Y."/>
            <person name="Ohtoshi R."/>
            <person name="Malay A.D."/>
            <person name="Moran D.A.P."/>
            <person name="Tomita M."/>
            <person name="Numata K."/>
            <person name="Arakawa K."/>
        </authorList>
    </citation>
    <scope>NUCLEOTIDE SEQUENCE</scope>
</reference>
<sequence>MFKNCRKEDLRIVALELGETVAEKVTLVELTEIIKENKYCKENVELGKELIQRTIEDRKKAEEDRKKEAENRLREKELELEIAHLHVGVNSDNERTGEVCNSLDALVKSVRILTVKVPNRPEGWAFFFASLEKAFVSKNVPEKFKSEILLNLLGEKASNVLTYVKDDELNNYEKLKSIILREYEPSANQFLEQFKKATRHSNETYIQYTSRLITNWQYYLKLRKVSDFDNLNDLIVSDKIFSSLEKEVASHISVRAGNDWFHPLELAKEIDLYNTSRGKSLKPLPNVLTRNNPVKNASRVFLSEVKDYKCICCTESHPLYKCAVYLKLPINKRIDLIKTNNLCFNCLSTSHRAKRL</sequence>
<gene>
    <name evidence="2" type="primary">AVEN_205075_1</name>
    <name evidence="2" type="ORF">TNIN_63521</name>
</gene>
<evidence type="ECO:0000256" key="1">
    <source>
        <dbReference type="SAM" id="Coils"/>
    </source>
</evidence>
<keyword evidence="1" id="KW-0175">Coiled coil</keyword>
<dbReference type="EMBL" id="BMAV01026052">
    <property type="protein sequence ID" value="GFS46953.1"/>
    <property type="molecule type" value="Genomic_DNA"/>
</dbReference>
<dbReference type="PANTHER" id="PTHR46888">
    <property type="entry name" value="ZINC KNUCKLE DOMAINCONTAINING PROTEIN-RELATED"/>
    <property type="match status" value="1"/>
</dbReference>
<feature type="coiled-coil region" evidence="1">
    <location>
        <begin position="51"/>
        <end position="86"/>
    </location>
</feature>
<protein>
    <submittedName>
        <fullName evidence="2">Integrase catalytic domain-containing protein</fullName>
    </submittedName>
</protein>
<comment type="caution">
    <text evidence="2">The sequence shown here is derived from an EMBL/GenBank/DDBJ whole genome shotgun (WGS) entry which is preliminary data.</text>
</comment>
<keyword evidence="3" id="KW-1185">Reference proteome</keyword>